<dbReference type="AlphaFoldDB" id="A0A7D6VBP8"/>
<keyword evidence="2" id="KW-0378">Hydrolase</keyword>
<dbReference type="Pfam" id="PF12697">
    <property type="entry name" value="Abhydrolase_6"/>
    <property type="match status" value="1"/>
</dbReference>
<organism evidence="2 3">
    <name type="scientific">Nocardia huaxiensis</name>
    <dbReference type="NCBI Taxonomy" id="2755382"/>
    <lineage>
        <taxon>Bacteria</taxon>
        <taxon>Bacillati</taxon>
        <taxon>Actinomycetota</taxon>
        <taxon>Actinomycetes</taxon>
        <taxon>Mycobacteriales</taxon>
        <taxon>Nocardiaceae</taxon>
        <taxon>Nocardia</taxon>
    </lineage>
</organism>
<dbReference type="GO" id="GO:0016787">
    <property type="term" value="F:hydrolase activity"/>
    <property type="evidence" value="ECO:0007669"/>
    <property type="project" value="UniProtKB-KW"/>
</dbReference>
<dbReference type="Proteomes" id="UP000515512">
    <property type="component" value="Chromosome"/>
</dbReference>
<dbReference type="PRINTS" id="PR00111">
    <property type="entry name" value="ABHYDROLASE"/>
</dbReference>
<feature type="domain" description="AB hydrolase-1" evidence="1">
    <location>
        <begin position="77"/>
        <end position="326"/>
    </location>
</feature>
<sequence>MMWTRLGAQFGVDGRPARIVRTWFPPIAGDADVFAHGATAPGLLRNPALPVDVTTVETADGARIHVREYGPRSAPRIVLIHGYACRIEYWNPQINQLADRYRVMVYDQRGFGRSTHGAREFSVDALGDDLSEVLAALVPAGEQAVIAGHSLGGIAMMSWAARHPEQVQRYARAVLLIDTVAERFSANTLILPFPGLDRARRERFLNYLLGRMPVPHPRFLGPLFRFTVLAASTPRAETAFTEALIAACPNPFRTRAPGVLAGLDVSAGLAHMKVPTTVLVGVSDRLTPPSASRRIVELLRANGTEPRYVEFPRLGHCTTLEDPAVVTPEIEHALEAGSAGRAAG</sequence>
<name>A0A7D6VBP8_9NOCA</name>
<dbReference type="InterPro" id="IPR000073">
    <property type="entry name" value="AB_hydrolase_1"/>
</dbReference>
<evidence type="ECO:0000313" key="3">
    <source>
        <dbReference type="Proteomes" id="UP000515512"/>
    </source>
</evidence>
<dbReference type="PANTHER" id="PTHR46438">
    <property type="entry name" value="ALPHA/BETA-HYDROLASES SUPERFAMILY PROTEIN"/>
    <property type="match status" value="1"/>
</dbReference>
<dbReference type="Gene3D" id="3.40.50.1820">
    <property type="entry name" value="alpha/beta hydrolase"/>
    <property type="match status" value="1"/>
</dbReference>
<protein>
    <submittedName>
        <fullName evidence="2">Alpha/beta hydrolase</fullName>
    </submittedName>
</protein>
<evidence type="ECO:0000313" key="2">
    <source>
        <dbReference type="EMBL" id="QLY30462.1"/>
    </source>
</evidence>
<reference evidence="2 3" key="1">
    <citation type="submission" date="2020-07" db="EMBL/GenBank/DDBJ databases">
        <authorList>
            <person name="Zhuang K."/>
            <person name="Ran Y."/>
        </authorList>
    </citation>
    <scope>NUCLEOTIDE SEQUENCE [LARGE SCALE GENOMIC DNA]</scope>
    <source>
        <strain evidence="2 3">WCH-YHL-001</strain>
    </source>
</reference>
<dbReference type="KEGG" id="nhu:H0264_36005"/>
<gene>
    <name evidence="2" type="ORF">H0264_36005</name>
</gene>
<evidence type="ECO:0000259" key="1">
    <source>
        <dbReference type="Pfam" id="PF12697"/>
    </source>
</evidence>
<dbReference type="RefSeq" id="WP_181581660.1">
    <property type="nucleotide sequence ID" value="NZ_CP059399.1"/>
</dbReference>
<dbReference type="PANTHER" id="PTHR46438:SF11">
    <property type="entry name" value="LIPASE-RELATED"/>
    <property type="match status" value="1"/>
</dbReference>
<accession>A0A7D6VBP8</accession>
<dbReference type="EMBL" id="CP059399">
    <property type="protein sequence ID" value="QLY30462.1"/>
    <property type="molecule type" value="Genomic_DNA"/>
</dbReference>
<dbReference type="InterPro" id="IPR029058">
    <property type="entry name" value="AB_hydrolase_fold"/>
</dbReference>
<proteinExistence type="predicted"/>
<dbReference type="SUPFAM" id="SSF53474">
    <property type="entry name" value="alpha/beta-Hydrolases"/>
    <property type="match status" value="1"/>
</dbReference>
<keyword evidence="3" id="KW-1185">Reference proteome</keyword>